<sequence>MIHRRCVSMIAAAVAVSWPALAATWIVHPDGTGDFPTIRAAVEGASSGDVIELADGIFAGEGNRDVDLLGKTLVIRSASGNPSSCILDCEGQSGWPRRAFLLQSGEVPGTAVEGLTIRNGRAWHTGFAIQGGAILAMSGAHLRIERCVFENNEALDFDWGAYGGAVHAALSDVEVIDCVFSGNRADTGGALSGWFSIIRGCTFVDNAAIESDGAVRVLSSALIENCTFVRNTAPWGGVVHMMAGAELTLRHTILAFNQCEGAISGTDRGTAQLSCCDLYGNEGGDWIGAIADQLGVSGNLNADPRFCAPAADDFGLADDSPCSPGQNPECGLIGAWPVACAGVPARAVRWGFLKSLYRERAESEAR</sequence>
<evidence type="ECO:0000313" key="3">
    <source>
        <dbReference type="EMBL" id="MBM3318271.1"/>
    </source>
</evidence>
<dbReference type="Proteomes" id="UP000748308">
    <property type="component" value="Unassembled WGS sequence"/>
</dbReference>
<evidence type="ECO:0000256" key="1">
    <source>
        <dbReference type="SAM" id="SignalP"/>
    </source>
</evidence>
<feature type="chain" id="PRO_5036999179" evidence="1">
    <location>
        <begin position="23"/>
        <end position="366"/>
    </location>
</feature>
<reference evidence="3" key="1">
    <citation type="submission" date="2019-03" db="EMBL/GenBank/DDBJ databases">
        <title>Lake Tanganyika Metagenome-Assembled Genomes (MAGs).</title>
        <authorList>
            <person name="Tran P."/>
        </authorList>
    </citation>
    <scope>NUCLEOTIDE SEQUENCE</scope>
    <source>
        <strain evidence="3">M_DeepCast_400m_m2_100</strain>
    </source>
</reference>
<evidence type="ECO:0000313" key="4">
    <source>
        <dbReference type="Proteomes" id="UP000748308"/>
    </source>
</evidence>
<dbReference type="Gene3D" id="2.160.20.10">
    <property type="entry name" value="Single-stranded right-handed beta-helix, Pectin lyase-like"/>
    <property type="match status" value="1"/>
</dbReference>
<evidence type="ECO:0000259" key="2">
    <source>
        <dbReference type="Pfam" id="PF13229"/>
    </source>
</evidence>
<dbReference type="InterPro" id="IPR039448">
    <property type="entry name" value="Beta_helix"/>
</dbReference>
<comment type="caution">
    <text evidence="3">The sequence shown here is derived from an EMBL/GenBank/DDBJ whole genome shotgun (WGS) entry which is preliminary data.</text>
</comment>
<name>A0A938BRY1_UNCEI</name>
<dbReference type="EMBL" id="VGIY01000309">
    <property type="protein sequence ID" value="MBM3318271.1"/>
    <property type="molecule type" value="Genomic_DNA"/>
</dbReference>
<gene>
    <name evidence="3" type="ORF">FJY75_10525</name>
</gene>
<keyword evidence="1" id="KW-0732">Signal</keyword>
<feature type="domain" description="Right handed beta helix" evidence="2">
    <location>
        <begin position="138"/>
        <end position="290"/>
    </location>
</feature>
<accession>A0A938BRY1</accession>
<dbReference type="Pfam" id="PF13229">
    <property type="entry name" value="Beta_helix"/>
    <property type="match status" value="1"/>
</dbReference>
<proteinExistence type="predicted"/>
<dbReference type="SUPFAM" id="SSF51126">
    <property type="entry name" value="Pectin lyase-like"/>
    <property type="match status" value="1"/>
</dbReference>
<dbReference type="InterPro" id="IPR011050">
    <property type="entry name" value="Pectin_lyase_fold/virulence"/>
</dbReference>
<feature type="signal peptide" evidence="1">
    <location>
        <begin position="1"/>
        <end position="22"/>
    </location>
</feature>
<organism evidence="3 4">
    <name type="scientific">Eiseniibacteriota bacterium</name>
    <dbReference type="NCBI Taxonomy" id="2212470"/>
    <lineage>
        <taxon>Bacteria</taxon>
        <taxon>Candidatus Eiseniibacteriota</taxon>
    </lineage>
</organism>
<protein>
    <submittedName>
        <fullName evidence="3">Right-handed parallel beta-helix repeat-containing protein</fullName>
    </submittedName>
</protein>
<dbReference type="AlphaFoldDB" id="A0A938BRY1"/>
<dbReference type="InterPro" id="IPR012334">
    <property type="entry name" value="Pectin_lyas_fold"/>
</dbReference>